<organism evidence="2 3">
    <name type="scientific">Serendipita vermifera MAFF 305830</name>
    <dbReference type="NCBI Taxonomy" id="933852"/>
    <lineage>
        <taxon>Eukaryota</taxon>
        <taxon>Fungi</taxon>
        <taxon>Dikarya</taxon>
        <taxon>Basidiomycota</taxon>
        <taxon>Agaricomycotina</taxon>
        <taxon>Agaricomycetes</taxon>
        <taxon>Sebacinales</taxon>
        <taxon>Serendipitaceae</taxon>
        <taxon>Serendipita</taxon>
    </lineage>
</organism>
<dbReference type="Proteomes" id="UP000054097">
    <property type="component" value="Unassembled WGS sequence"/>
</dbReference>
<feature type="region of interest" description="Disordered" evidence="1">
    <location>
        <begin position="522"/>
        <end position="554"/>
    </location>
</feature>
<dbReference type="Gene3D" id="3.10.450.240">
    <property type="match status" value="1"/>
</dbReference>
<dbReference type="OrthoDB" id="19619at2759"/>
<feature type="region of interest" description="Disordered" evidence="1">
    <location>
        <begin position="27"/>
        <end position="55"/>
    </location>
</feature>
<keyword evidence="3" id="KW-1185">Reference proteome</keyword>
<dbReference type="HOGENOM" id="CLU_491888_0_0_1"/>
<name>A0A0C3AMS2_SERVB</name>
<dbReference type="EMBL" id="KN824386">
    <property type="protein sequence ID" value="KIM21319.1"/>
    <property type="molecule type" value="Genomic_DNA"/>
</dbReference>
<feature type="compositionally biased region" description="Low complexity" evidence="1">
    <location>
        <begin position="177"/>
        <end position="190"/>
    </location>
</feature>
<evidence type="ECO:0000313" key="2">
    <source>
        <dbReference type="EMBL" id="KIM21319.1"/>
    </source>
</evidence>
<evidence type="ECO:0008006" key="4">
    <source>
        <dbReference type="Google" id="ProtNLM"/>
    </source>
</evidence>
<feature type="region of interest" description="Disordered" evidence="1">
    <location>
        <begin position="155"/>
        <end position="208"/>
    </location>
</feature>
<accession>A0A0C3AMS2</accession>
<reference evidence="2 3" key="1">
    <citation type="submission" date="2014-04" db="EMBL/GenBank/DDBJ databases">
        <authorList>
            <consortium name="DOE Joint Genome Institute"/>
            <person name="Kuo A."/>
            <person name="Zuccaro A."/>
            <person name="Kohler A."/>
            <person name="Nagy L.G."/>
            <person name="Floudas D."/>
            <person name="Copeland A."/>
            <person name="Barry K.W."/>
            <person name="Cichocki N."/>
            <person name="Veneault-Fourrey C."/>
            <person name="LaButti K."/>
            <person name="Lindquist E.A."/>
            <person name="Lipzen A."/>
            <person name="Lundell T."/>
            <person name="Morin E."/>
            <person name="Murat C."/>
            <person name="Sun H."/>
            <person name="Tunlid A."/>
            <person name="Henrissat B."/>
            <person name="Grigoriev I.V."/>
            <person name="Hibbett D.S."/>
            <person name="Martin F."/>
            <person name="Nordberg H.P."/>
            <person name="Cantor M.N."/>
            <person name="Hua S.X."/>
        </authorList>
    </citation>
    <scope>NUCLEOTIDE SEQUENCE [LARGE SCALE GENOMIC DNA]</scope>
    <source>
        <strain evidence="2 3">MAFF 305830</strain>
    </source>
</reference>
<dbReference type="AlphaFoldDB" id="A0A0C3AMS2"/>
<protein>
    <recommendedName>
        <fullName evidence="4">Tim44-like domain-containing protein</fullName>
    </recommendedName>
</protein>
<sequence length="554" mass="63673">MPPALASSRSRVQRKANFDAFVMVQRHMSRQSGQAGDGPSSWKKGQPADPEAMKKYSQQMDRMGRRGQERKLIDDADFPTLDVELIESGKYPRQLYFPYMPRRLRDWPIAHQISLEGIVFAILGKLHKDSILSIPSLPKRAVLFLNDVRKTTRRRLALPPPTSASNNSFKTAPSTSPGATQEGETTQTTPQSAALVVRSSPKNSSLTTTPTLSVSIFSKSYWRTYFRVLIQQTNPDGWTRNIYEFLAYLNRRLNWPSSGLREAIVAYVRDADKYGKDAREYYMKKLQNDRMNFNAMLLIAEKRPSPELYFDRYGVAIRKFGASWFSKAQRDHRAWENKTFSNLSSPNSPLRGVLKTIKDEYINMNQTVANARFDKLRDFAAKKYLTELEKRAKVQSLNAKSASQTWTFERWVGEPECVSIRAKDFFSDYATTFNRGDHIVLNMLIKFDSVQTLTTTPKIGATEGGHRKQASKHVQTRRVTEYLIVDYRTWAWKGNLKFIQQVYPGQKLDVMSLEMTEEKLLEQMREKKKREQEEEDEESEEMGTAKGRPTAATS</sequence>
<reference evidence="3" key="2">
    <citation type="submission" date="2015-01" db="EMBL/GenBank/DDBJ databases">
        <title>Evolutionary Origins and Diversification of the Mycorrhizal Mutualists.</title>
        <authorList>
            <consortium name="DOE Joint Genome Institute"/>
            <consortium name="Mycorrhizal Genomics Consortium"/>
            <person name="Kohler A."/>
            <person name="Kuo A."/>
            <person name="Nagy L.G."/>
            <person name="Floudas D."/>
            <person name="Copeland A."/>
            <person name="Barry K.W."/>
            <person name="Cichocki N."/>
            <person name="Veneault-Fourrey C."/>
            <person name="LaButti K."/>
            <person name="Lindquist E.A."/>
            <person name="Lipzen A."/>
            <person name="Lundell T."/>
            <person name="Morin E."/>
            <person name="Murat C."/>
            <person name="Riley R."/>
            <person name="Ohm R."/>
            <person name="Sun H."/>
            <person name="Tunlid A."/>
            <person name="Henrissat B."/>
            <person name="Grigoriev I.V."/>
            <person name="Hibbett D.S."/>
            <person name="Martin F."/>
        </authorList>
    </citation>
    <scope>NUCLEOTIDE SEQUENCE [LARGE SCALE GENOMIC DNA]</scope>
    <source>
        <strain evidence="3">MAFF 305830</strain>
    </source>
</reference>
<feature type="compositionally biased region" description="Low complexity" evidence="1">
    <location>
        <begin position="199"/>
        <end position="208"/>
    </location>
</feature>
<evidence type="ECO:0000313" key="3">
    <source>
        <dbReference type="Proteomes" id="UP000054097"/>
    </source>
</evidence>
<proteinExistence type="predicted"/>
<feature type="compositionally biased region" description="Polar residues" evidence="1">
    <location>
        <begin position="163"/>
        <end position="176"/>
    </location>
</feature>
<feature type="compositionally biased region" description="Basic and acidic residues" evidence="1">
    <location>
        <begin position="522"/>
        <end position="532"/>
    </location>
</feature>
<evidence type="ECO:0000256" key="1">
    <source>
        <dbReference type="SAM" id="MobiDB-lite"/>
    </source>
</evidence>
<gene>
    <name evidence="2" type="ORF">M408DRAFT_333519</name>
</gene>